<protein>
    <recommendedName>
        <fullName evidence="2">N-acetyltransferase domain-containing protein</fullName>
    </recommendedName>
</protein>
<gene>
    <name evidence="1" type="ORF">LDC_03211</name>
</gene>
<evidence type="ECO:0008006" key="2">
    <source>
        <dbReference type="Google" id="ProtNLM"/>
    </source>
</evidence>
<dbReference type="AlphaFoldDB" id="F8UI32"/>
<evidence type="ECO:0000313" key="1">
    <source>
        <dbReference type="EMBL" id="AEI30689.1"/>
    </source>
</evidence>
<name>F8UI32_9ZZZZ</name>
<reference evidence="1" key="1">
    <citation type="submission" date="2011-04" db="EMBL/GenBank/DDBJ databases">
        <title>Taxonomic and functional metagenomic profiling of the microbial community in the anoxic sediment of a brackish shallow lake (Laguna de Carrizo Central Spain).</title>
        <authorList>
            <consortium name="CONSOLIDER consortium CSD2007-00005"/>
            <person name="Guazzaroni M.-E."/>
            <person name="Richter M."/>
            <person name="Garcia-Salamanca A."/>
            <person name="Yarza P."/>
            <person name="Ferrer M."/>
        </authorList>
    </citation>
    <scope>NUCLEOTIDE SEQUENCE</scope>
</reference>
<sequence length="185" mass="20944">MAGEQAGDINFYGCYSVDLNLGVEVKVAFLQREGFTDAYYFSVMQGDTVIGYGAFNKETRRASVAFHMFEEYRHQDGESRTIFIAVLSSISQLLDVRQFIAPFYQISTEDGIQSGAVIFYLKLGYKFVNKEAQMTWEMLYKPMVDQGVRFTPDEIRQLARSDMVINLDEAMPVSSNPASSAKDRS</sequence>
<accession>F8UI32</accession>
<feature type="non-terminal residue" evidence="1">
    <location>
        <position position="185"/>
    </location>
</feature>
<proteinExistence type="predicted"/>
<organism evidence="1">
    <name type="scientific">uncultured microorganism</name>
    <dbReference type="NCBI Taxonomy" id="358574"/>
    <lineage>
        <taxon>unclassified sequences</taxon>
        <taxon>environmental samples</taxon>
    </lineage>
</organism>
<dbReference type="EMBL" id="JF805305">
    <property type="protein sequence ID" value="AEI30689.1"/>
    <property type="molecule type" value="Genomic_DNA"/>
</dbReference>